<name>X1VKN7_9ZZZZ</name>
<organism evidence="2">
    <name type="scientific">marine sediment metagenome</name>
    <dbReference type="NCBI Taxonomy" id="412755"/>
    <lineage>
        <taxon>unclassified sequences</taxon>
        <taxon>metagenomes</taxon>
        <taxon>ecological metagenomes</taxon>
    </lineage>
</organism>
<gene>
    <name evidence="2" type="ORF">S12H4_50774</name>
</gene>
<evidence type="ECO:0000313" key="2">
    <source>
        <dbReference type="EMBL" id="GAJ08650.1"/>
    </source>
</evidence>
<dbReference type="InterPro" id="IPR014729">
    <property type="entry name" value="Rossmann-like_a/b/a_fold"/>
</dbReference>
<reference evidence="2" key="1">
    <citation type="journal article" date="2014" name="Front. Microbiol.">
        <title>High frequency of phylogenetically diverse reductive dehalogenase-homologous genes in deep subseafloor sedimentary metagenomes.</title>
        <authorList>
            <person name="Kawai M."/>
            <person name="Futagami T."/>
            <person name="Toyoda A."/>
            <person name="Takaki Y."/>
            <person name="Nishi S."/>
            <person name="Hori S."/>
            <person name="Arai W."/>
            <person name="Tsubouchi T."/>
            <person name="Morono Y."/>
            <person name="Uchiyama I."/>
            <person name="Ito T."/>
            <person name="Fujiyama A."/>
            <person name="Inagaki F."/>
            <person name="Takami H."/>
        </authorList>
    </citation>
    <scope>NUCLEOTIDE SEQUENCE</scope>
    <source>
        <strain evidence="2">Expedition CK06-06</strain>
    </source>
</reference>
<dbReference type="SUPFAM" id="SSF52402">
    <property type="entry name" value="Adenine nucleotide alpha hydrolases-like"/>
    <property type="match status" value="1"/>
</dbReference>
<accession>X1VKN7</accession>
<proteinExistence type="predicted"/>
<dbReference type="EMBL" id="BARW01032015">
    <property type="protein sequence ID" value="GAJ08650.1"/>
    <property type="molecule type" value="Genomic_DNA"/>
</dbReference>
<comment type="caution">
    <text evidence="2">The sequence shown here is derived from an EMBL/GenBank/DDBJ whole genome shotgun (WGS) entry which is preliminary data.</text>
</comment>
<evidence type="ECO:0000259" key="1">
    <source>
        <dbReference type="Pfam" id="PF00733"/>
    </source>
</evidence>
<sequence length="63" mass="7025">MIEELENIIIQNIREIPQVPLSLLLSGGIDSSLVLALLRKVYPQAPISTFTLAKSKDYPDIVF</sequence>
<dbReference type="Pfam" id="PF00733">
    <property type="entry name" value="Asn_synthase"/>
    <property type="match status" value="1"/>
</dbReference>
<feature type="non-terminal residue" evidence="2">
    <location>
        <position position="63"/>
    </location>
</feature>
<dbReference type="Gene3D" id="3.40.50.620">
    <property type="entry name" value="HUPs"/>
    <property type="match status" value="1"/>
</dbReference>
<dbReference type="GO" id="GO:0004066">
    <property type="term" value="F:asparagine synthase (glutamine-hydrolyzing) activity"/>
    <property type="evidence" value="ECO:0007669"/>
    <property type="project" value="InterPro"/>
</dbReference>
<dbReference type="InterPro" id="IPR001962">
    <property type="entry name" value="Asn_synthase"/>
</dbReference>
<feature type="domain" description="Asparagine synthetase" evidence="1">
    <location>
        <begin position="18"/>
        <end position="61"/>
    </location>
</feature>
<protein>
    <recommendedName>
        <fullName evidence="1">Asparagine synthetase domain-containing protein</fullName>
    </recommendedName>
</protein>
<dbReference type="AlphaFoldDB" id="X1VKN7"/>
<dbReference type="GO" id="GO:0006529">
    <property type="term" value="P:asparagine biosynthetic process"/>
    <property type="evidence" value="ECO:0007669"/>
    <property type="project" value="InterPro"/>
</dbReference>